<dbReference type="RefSeq" id="WP_123083984.1">
    <property type="nucleotide sequence ID" value="NZ_RJAI01000008.1"/>
</dbReference>
<sequence>MTPKEYVALTQSTVKRRVYTEEDISPDIVSACKAASLSLSDFLKEINERDWTKVLIDHLNPRLDPALIKLLESEVIAIGAIDDPIPDVKIKTLDNGYAILFSTGMREFVYRLSRIIATRFKIGDQPIEAGLHETARLIAEVFWWFKETNVAFGPQYSINNDQMKVANTLAMEAEAFLLCHEVGHILSDTPGMLEKLPNDIIRADVQAHLDEFAADFFGASLVLGFRDEDSPDFATTLQLRYAGIEFMLLIYQCLEKIGMDFGDTHPPACERLAYIRMATRRYCDNDESWLGLSEISRGIELIFDKIMEILDSPSEHAQYFERKAQELLNDLNLALKECTGGVVPDYVNFRQRAGEIFSTGYPESVLERMAQVAKSFYDDVYSEENEDEANDSERWVRFQQFKLLLSFFHELPDGAVKSRFMASLGWQD</sequence>
<reference evidence="1 2" key="1">
    <citation type="submission" date="2018-10" db="EMBL/GenBank/DDBJ databases">
        <title>An outbreak of IMP-63 producing strain in France.</title>
        <authorList>
            <person name="Bour M."/>
            <person name="Liapis E."/>
            <person name="Plesiat P."/>
        </authorList>
    </citation>
    <scope>NUCLEOTIDE SEQUENCE [LARGE SCALE GENOMIC DNA]</scope>
    <source>
        <strain evidence="1 2">12917</strain>
    </source>
</reference>
<comment type="caution">
    <text evidence="1">The sequence shown here is derived from an EMBL/GenBank/DDBJ whole genome shotgun (WGS) entry which is preliminary data.</text>
</comment>
<organism evidence="1 2">
    <name type="scientific">Pseudomonas putida</name>
    <name type="common">Arthrobacter siderocapsulatus</name>
    <dbReference type="NCBI Taxonomy" id="303"/>
    <lineage>
        <taxon>Bacteria</taxon>
        <taxon>Pseudomonadati</taxon>
        <taxon>Pseudomonadota</taxon>
        <taxon>Gammaproteobacteria</taxon>
        <taxon>Pseudomonadales</taxon>
        <taxon>Pseudomonadaceae</taxon>
        <taxon>Pseudomonas</taxon>
    </lineage>
</organism>
<name>A0A3M8TIE0_PSEPU</name>
<evidence type="ECO:0000313" key="2">
    <source>
        <dbReference type="Proteomes" id="UP000278162"/>
    </source>
</evidence>
<gene>
    <name evidence="1" type="ORF">EFK07_05590</name>
</gene>
<protein>
    <submittedName>
        <fullName evidence="1">Uncharacterized protein</fullName>
    </submittedName>
</protein>
<dbReference type="EMBL" id="RJAI01000008">
    <property type="protein sequence ID" value="RNF92883.1"/>
    <property type="molecule type" value="Genomic_DNA"/>
</dbReference>
<proteinExistence type="predicted"/>
<dbReference type="AlphaFoldDB" id="A0A3M8TIE0"/>
<dbReference type="Proteomes" id="UP000278162">
    <property type="component" value="Unassembled WGS sequence"/>
</dbReference>
<evidence type="ECO:0000313" key="1">
    <source>
        <dbReference type="EMBL" id="RNF92883.1"/>
    </source>
</evidence>
<accession>A0A3M8TIE0</accession>